<dbReference type="EMBL" id="LQMQ01000047">
    <property type="protein sequence ID" value="KUO40165.1"/>
    <property type="molecule type" value="Genomic_DNA"/>
</dbReference>
<gene>
    <name evidence="5" type="ORF">APZ16_07060</name>
</gene>
<dbReference type="NCBIfam" id="NF009945">
    <property type="entry name" value="PRK13409.1"/>
    <property type="match status" value="1"/>
</dbReference>
<dbReference type="PRINTS" id="PR01868">
    <property type="entry name" value="ABCEFAMILY"/>
</dbReference>
<evidence type="ECO:0000256" key="1">
    <source>
        <dbReference type="ARBA" id="ARBA00022741"/>
    </source>
</evidence>
<dbReference type="SUPFAM" id="SSF52540">
    <property type="entry name" value="P-loop containing nucleoside triphosphate hydrolases"/>
    <property type="match status" value="2"/>
</dbReference>
<dbReference type="InterPro" id="IPR003593">
    <property type="entry name" value="AAA+_ATPase"/>
</dbReference>
<dbReference type="InterPro" id="IPR017900">
    <property type="entry name" value="4Fe4S_Fe_S_CS"/>
</dbReference>
<dbReference type="SUPFAM" id="SSF54862">
    <property type="entry name" value="4Fe-4S ferredoxins"/>
    <property type="match status" value="1"/>
</dbReference>
<dbReference type="Gene3D" id="3.40.50.300">
    <property type="entry name" value="P-loop containing nucleotide triphosphate hydrolases"/>
    <property type="match status" value="2"/>
</dbReference>
<dbReference type="PROSITE" id="PS50893">
    <property type="entry name" value="ABC_TRANSPORTER_2"/>
    <property type="match status" value="2"/>
</dbReference>
<dbReference type="InterPro" id="IPR027417">
    <property type="entry name" value="P-loop_NTPase"/>
</dbReference>
<dbReference type="PROSITE" id="PS00211">
    <property type="entry name" value="ABC_TRANSPORTER_1"/>
    <property type="match status" value="2"/>
</dbReference>
<dbReference type="GO" id="GO:0016491">
    <property type="term" value="F:oxidoreductase activity"/>
    <property type="evidence" value="ECO:0007669"/>
    <property type="project" value="UniProtKB-ARBA"/>
</dbReference>
<dbReference type="FunFam" id="3.40.50.300:FF:000152">
    <property type="entry name" value="ATP-binding cassette, sub-family E, member 1"/>
    <property type="match status" value="1"/>
</dbReference>
<keyword evidence="1" id="KW-0547">Nucleotide-binding</keyword>
<dbReference type="PROSITE" id="PS51379">
    <property type="entry name" value="4FE4S_FER_2"/>
    <property type="match status" value="1"/>
</dbReference>
<feature type="domain" description="4Fe-4S ferredoxin-type" evidence="4">
    <location>
        <begin position="42"/>
        <end position="71"/>
    </location>
</feature>
<dbReference type="InterPro" id="IPR007209">
    <property type="entry name" value="RNaseL-inhib-like_metal-bd_dom"/>
</dbReference>
<evidence type="ECO:0000259" key="3">
    <source>
        <dbReference type="PROSITE" id="PS50893"/>
    </source>
</evidence>
<feature type="domain" description="ABC transporter" evidence="3">
    <location>
        <begin position="323"/>
        <end position="551"/>
    </location>
</feature>
<dbReference type="Pfam" id="PF00037">
    <property type="entry name" value="Fer4"/>
    <property type="match status" value="1"/>
</dbReference>
<dbReference type="SMART" id="SM00382">
    <property type="entry name" value="AAA"/>
    <property type="match status" value="2"/>
</dbReference>
<dbReference type="PROSITE" id="PS00198">
    <property type="entry name" value="4FE4S_FER_1"/>
    <property type="match status" value="1"/>
</dbReference>
<dbReference type="GO" id="GO:0016887">
    <property type="term" value="F:ATP hydrolysis activity"/>
    <property type="evidence" value="ECO:0007669"/>
    <property type="project" value="InterPro"/>
</dbReference>
<keyword evidence="2" id="KW-0067">ATP-binding</keyword>
<dbReference type="AlphaFoldDB" id="A0A147JUI9"/>
<sequence length="587" mass="65515">MPRLAVIRQDFCQPKKCSLECYRYCPGVRTGDETILIDEKTGRPTISEQLCSGCGICAHKCPLRAIYIINLPSELEGRCVHRYQPNGFALFELPIPRAGSVTGLVGQNGVGKTTALQILAGRLRPNLGKEEATQEELMEFFKGSELQNYFRKIGEMKVVYKPQAVDDLPKAVKGKVQDLLEKVDERGVVKELIRSLELSDFLNREVKTLSGGEMQRLAIAAAASREADVYFFDEPSSHLDVYQRLNAAAAIRSLAAAGKAVLIVEHDLAMLDYVSDYVHVLYGRPGVYGVVSSPRGVRVGINVFLDGYLPEENIMFRREPIKFEVRPLSKAEVGGRLLLSYPKLVKVFKGFRLEVSPGDIYAGEVVGIVGPNAVGKTTFVRILAGEIAPTSGKLDFNLRVSHKPQYLRVDFEGTVEAWLHQQLGDFDPSFTPEILQPLEVEPLMERELKSLSGGELQRVCIAACLGRQADLYLLDEPSAYLDVEQRLSMSKCIRRTMEKREAAAFVVDHDVLSIDYLSDRILVFTGEPSREGRTHGPLKMREGMNLFLKHVGVTFRRDPQTGRPRANKPGSALDREQKAKGEYFYLC</sequence>
<evidence type="ECO:0000259" key="4">
    <source>
        <dbReference type="PROSITE" id="PS51379"/>
    </source>
</evidence>
<feature type="domain" description="ABC transporter" evidence="3">
    <location>
        <begin position="75"/>
        <end position="310"/>
    </location>
</feature>
<dbReference type="PANTHER" id="PTHR19248">
    <property type="entry name" value="ATP-BINDING TRANSPORT PROTEIN-RELATED"/>
    <property type="match status" value="1"/>
</dbReference>
<dbReference type="InterPro" id="IPR013283">
    <property type="entry name" value="RLI1"/>
</dbReference>
<dbReference type="STRING" id="1776334.APZ16_07060"/>
<protein>
    <submittedName>
        <fullName evidence="5">ATPase</fullName>
    </submittedName>
</protein>
<evidence type="ECO:0000313" key="6">
    <source>
        <dbReference type="Proteomes" id="UP000074294"/>
    </source>
</evidence>
<dbReference type="Pfam" id="PF00005">
    <property type="entry name" value="ABC_tran"/>
    <property type="match status" value="2"/>
</dbReference>
<dbReference type="InterPro" id="IPR017896">
    <property type="entry name" value="4Fe4S_Fe-S-bd"/>
</dbReference>
<evidence type="ECO:0000313" key="5">
    <source>
        <dbReference type="EMBL" id="KUO40165.1"/>
    </source>
</evidence>
<dbReference type="GO" id="GO:0005524">
    <property type="term" value="F:ATP binding"/>
    <property type="evidence" value="ECO:0007669"/>
    <property type="project" value="UniProtKB-KW"/>
</dbReference>
<accession>A0A147JUI9</accession>
<organism evidence="5 6">
    <name type="scientific">Hadarchaeum yellowstonense</name>
    <dbReference type="NCBI Taxonomy" id="1776334"/>
    <lineage>
        <taxon>Archaea</taxon>
        <taxon>Methanobacteriati</taxon>
        <taxon>Candidatus Hadarchaeota</taxon>
        <taxon>Candidatus Hadarchaeia</taxon>
        <taxon>Candidatus Hadarchaeales</taxon>
        <taxon>Candidatus Hadarchaeaceae</taxon>
        <taxon>Candidatus Hadarchaeum</taxon>
    </lineage>
</organism>
<reference evidence="5 6" key="1">
    <citation type="journal article" date="2016" name="Nat. Microbiol.">
        <title>Genomic inference of the metabolism of cosmopolitan subsurface Archaea, Hadesarchaea.</title>
        <authorList>
            <person name="Baker B.J."/>
            <person name="Saw J.H."/>
            <person name="Lind A.E."/>
            <person name="Lazar C.S."/>
            <person name="Hinrichs K.-U."/>
            <person name="Teske A.P."/>
            <person name="Ettema T.J."/>
        </authorList>
    </citation>
    <scope>NUCLEOTIDE SEQUENCE [LARGE SCALE GENOMIC DNA]</scope>
</reference>
<dbReference type="InterPro" id="IPR003439">
    <property type="entry name" value="ABC_transporter-like_ATP-bd"/>
</dbReference>
<dbReference type="InterPro" id="IPR017871">
    <property type="entry name" value="ABC_transporter-like_CS"/>
</dbReference>
<name>A0A147JUI9_HADYE</name>
<dbReference type="Proteomes" id="UP000074294">
    <property type="component" value="Unassembled WGS sequence"/>
</dbReference>
<dbReference type="Pfam" id="PF04068">
    <property type="entry name" value="Fer4_RLI"/>
    <property type="match status" value="1"/>
</dbReference>
<comment type="caution">
    <text evidence="5">The sequence shown here is derived from an EMBL/GenBank/DDBJ whole genome shotgun (WGS) entry which is preliminary data.</text>
</comment>
<dbReference type="FunFam" id="3.40.50.300:FF:001546">
    <property type="entry name" value="RNase L inhibitor homolog"/>
    <property type="match status" value="1"/>
</dbReference>
<proteinExistence type="predicted"/>
<evidence type="ECO:0000256" key="2">
    <source>
        <dbReference type="ARBA" id="ARBA00022840"/>
    </source>
</evidence>